<keyword evidence="3" id="KW-1185">Reference proteome</keyword>
<keyword evidence="1" id="KW-1133">Transmembrane helix</keyword>
<dbReference type="RefSeq" id="WP_089777039.1">
    <property type="nucleotide sequence ID" value="NZ_CABLRR010000001.1"/>
</dbReference>
<dbReference type="OrthoDB" id="199518at2157"/>
<evidence type="ECO:0000256" key="1">
    <source>
        <dbReference type="SAM" id="Phobius"/>
    </source>
</evidence>
<keyword evidence="1" id="KW-0812">Transmembrane</keyword>
<feature type="transmembrane region" description="Helical" evidence="1">
    <location>
        <begin position="22"/>
        <end position="39"/>
    </location>
</feature>
<dbReference type="AlphaFoldDB" id="A0A0D6JMG5"/>
<evidence type="ECO:0000313" key="2">
    <source>
        <dbReference type="EMBL" id="CQR49081.1"/>
    </source>
</evidence>
<gene>
    <name evidence="2" type="ORF">BN996_00536</name>
</gene>
<name>A0A0D6JMG5_9EURY</name>
<dbReference type="Proteomes" id="UP000198902">
    <property type="component" value="Unassembled WGS sequence"/>
</dbReference>
<proteinExistence type="predicted"/>
<evidence type="ECO:0008006" key="4">
    <source>
        <dbReference type="Google" id="ProtNLM"/>
    </source>
</evidence>
<evidence type="ECO:0000313" key="3">
    <source>
        <dbReference type="Proteomes" id="UP000198902"/>
    </source>
</evidence>
<organism evidence="2 3">
    <name type="scientific">Haloferax massiliensis</name>
    <dbReference type="NCBI Taxonomy" id="1476858"/>
    <lineage>
        <taxon>Archaea</taxon>
        <taxon>Methanobacteriati</taxon>
        <taxon>Methanobacteriota</taxon>
        <taxon>Stenosarchaea group</taxon>
        <taxon>Halobacteria</taxon>
        <taxon>Halobacteriales</taxon>
        <taxon>Haloferacaceae</taxon>
        <taxon>Haloferax</taxon>
    </lineage>
</organism>
<keyword evidence="1" id="KW-0472">Membrane</keyword>
<reference evidence="3" key="1">
    <citation type="submission" date="2015-03" db="EMBL/GenBank/DDBJ databases">
        <authorList>
            <person name="Urmite Genomes"/>
        </authorList>
    </citation>
    <scope>NUCLEOTIDE SEQUENCE [LARGE SCALE GENOMIC DNA]</scope>
    <source>
        <strain evidence="3">Arc-Hr</strain>
    </source>
</reference>
<sequence>MAATGEIEMLGNRMEFDYAEGVTGYVLVFARLVTGYWFLHAGVTKYLAAEPFNAGGWLVNGTTGAPGPVHAFLAWVGQTPVMLEFTNFMVPLGETLIGFALVTGAAVRLAAAGGTFLMTFFYLGNAEWGHGLVNGDLLGLVMFLVVGALAAGRILGLDAYLEEMEFVRRRPALKYLLG</sequence>
<dbReference type="EMBL" id="CSTE01000001">
    <property type="protein sequence ID" value="CQR49081.1"/>
    <property type="molecule type" value="Genomic_DNA"/>
</dbReference>
<feature type="transmembrane region" description="Helical" evidence="1">
    <location>
        <begin position="137"/>
        <end position="161"/>
    </location>
</feature>
<protein>
    <recommendedName>
        <fullName evidence="4">DoxX</fullName>
    </recommendedName>
</protein>
<accession>A0A0D6JMG5</accession>
<feature type="transmembrane region" description="Helical" evidence="1">
    <location>
        <begin position="96"/>
        <end position="122"/>
    </location>
</feature>